<dbReference type="Proteomes" id="UP000070326">
    <property type="component" value="Unassembled WGS sequence"/>
</dbReference>
<dbReference type="Gene3D" id="3.30.460.10">
    <property type="entry name" value="Beta Polymerase, domain 2"/>
    <property type="match status" value="1"/>
</dbReference>
<dbReference type="InterPro" id="IPR043519">
    <property type="entry name" value="NT_sf"/>
</dbReference>
<dbReference type="EMBL" id="UGTB01000004">
    <property type="protein sequence ID" value="SUB60601.1"/>
    <property type="molecule type" value="Genomic_DNA"/>
</dbReference>
<dbReference type="PATRIC" id="fig|1261.5.peg.476"/>
<evidence type="ECO:0000259" key="2">
    <source>
        <dbReference type="SMART" id="SM00954"/>
    </source>
</evidence>
<dbReference type="SMART" id="SM00954">
    <property type="entry name" value="RelA_SpoT"/>
    <property type="match status" value="1"/>
</dbReference>
<keyword evidence="4" id="KW-0808">Transferase</keyword>
<reference evidence="3 5" key="1">
    <citation type="submission" date="2016-02" db="EMBL/GenBank/DDBJ databases">
        <authorList>
            <person name="Wen L."/>
            <person name="He K."/>
            <person name="Yang H."/>
        </authorList>
    </citation>
    <scope>NUCLEOTIDE SEQUENCE [LARGE SCALE GENOMIC DNA]</scope>
    <source>
        <strain evidence="3 5">MJR8628A</strain>
    </source>
</reference>
<dbReference type="InterPro" id="IPR007685">
    <property type="entry name" value="RelA_SpoT"/>
</dbReference>
<dbReference type="EMBL" id="LSQZ01000016">
    <property type="protein sequence ID" value="KXI13871.1"/>
    <property type="molecule type" value="Genomic_DNA"/>
</dbReference>
<name>A0A135YWZ7_9FIRM</name>
<organism evidence="3 5">
    <name type="scientific">Peptostreptococcus anaerobius</name>
    <dbReference type="NCBI Taxonomy" id="1261"/>
    <lineage>
        <taxon>Bacteria</taxon>
        <taxon>Bacillati</taxon>
        <taxon>Bacillota</taxon>
        <taxon>Clostridia</taxon>
        <taxon>Peptostreptococcales</taxon>
        <taxon>Peptostreptococcaceae</taxon>
        <taxon>Peptostreptococcus</taxon>
    </lineage>
</organism>
<dbReference type="AlphaFoldDB" id="A0A135YWZ7"/>
<dbReference type="eggNOG" id="COG2357">
    <property type="taxonomic scope" value="Bacteria"/>
</dbReference>
<dbReference type="SUPFAM" id="SSF81301">
    <property type="entry name" value="Nucleotidyltransferase"/>
    <property type="match status" value="1"/>
</dbReference>
<gene>
    <name evidence="4" type="primary">yjbM</name>
    <name evidence="3" type="ORF">HMPREF3195_00469</name>
    <name evidence="4" type="ORF">NCTC11460_00508</name>
</gene>
<dbReference type="GO" id="GO:0015970">
    <property type="term" value="P:guanosine tetraphosphate biosynthetic process"/>
    <property type="evidence" value="ECO:0007669"/>
    <property type="project" value="UniProtKB-UniPathway"/>
</dbReference>
<keyword evidence="4" id="KW-0418">Kinase</keyword>
<proteinExistence type="predicted"/>
<evidence type="ECO:0000256" key="1">
    <source>
        <dbReference type="ARBA" id="ARBA00004976"/>
    </source>
</evidence>
<dbReference type="RefSeq" id="WP_019595331.1">
    <property type="nucleotide sequence ID" value="NZ_CAXUJS010000003.1"/>
</dbReference>
<evidence type="ECO:0000313" key="5">
    <source>
        <dbReference type="Proteomes" id="UP000070326"/>
    </source>
</evidence>
<dbReference type="Gene3D" id="1.10.287.860">
    <property type="entry name" value="Nucleotidyltransferase"/>
    <property type="match status" value="1"/>
</dbReference>
<evidence type="ECO:0000313" key="3">
    <source>
        <dbReference type="EMBL" id="KXI13871.1"/>
    </source>
</evidence>
<dbReference type="STRING" id="1261.HMPREF3195_00469"/>
<protein>
    <submittedName>
        <fullName evidence="4">GTP pyrophosphokinase yjbM</fullName>
        <ecNumber evidence="4">2.7.6.5</ecNumber>
    </submittedName>
    <submittedName>
        <fullName evidence="3">RelA/SpoT domain protein</fullName>
    </submittedName>
</protein>
<dbReference type="UniPathway" id="UPA00908">
    <property type="reaction ID" value="UER00884"/>
</dbReference>
<dbReference type="CDD" id="cd05399">
    <property type="entry name" value="NT_Rel-Spo_like"/>
    <property type="match status" value="1"/>
</dbReference>
<comment type="pathway">
    <text evidence="1">Purine metabolism; ppGpp biosynthesis; ppGpp from GTP: step 1/2.</text>
</comment>
<evidence type="ECO:0000313" key="4">
    <source>
        <dbReference type="EMBL" id="SUB60601.1"/>
    </source>
</evidence>
<reference evidence="4 6" key="2">
    <citation type="submission" date="2018-06" db="EMBL/GenBank/DDBJ databases">
        <authorList>
            <consortium name="Pathogen Informatics"/>
            <person name="Doyle S."/>
        </authorList>
    </citation>
    <scope>NUCLEOTIDE SEQUENCE [LARGE SCALE GENOMIC DNA]</scope>
    <source>
        <strain evidence="4 6">NCTC11460</strain>
    </source>
</reference>
<sequence length="268" mass="31716">MNYESWKKIISPYSFAVEELKIKFRNIRKEYLDKGEHSPIEFVTGRTKNISSIMSKMQRLNVTDIEGDIEDIAGIRLMCQFVEDIYVIVDIIRQRADMRVIMEKDYIQNVKESGYRSYHMIIMYPIHTIDGSKEIQCEIQIRTLAMNFWATIEHSLKYKFDHYLPDEFSARLQRAADAAFQLDQEMGAIREEIITAQVLFSEKESVASDVYTRIYKLREFGDLDKYFKYRARIDELSSNNDVSGLIELKRELDEILKSLRIKNDRKED</sequence>
<evidence type="ECO:0000313" key="6">
    <source>
        <dbReference type="Proteomes" id="UP000255101"/>
    </source>
</evidence>
<dbReference type="PANTHER" id="PTHR47837:SF2">
    <property type="entry name" value="GTP PYROPHOSPHOKINASE YWAC"/>
    <property type="match status" value="1"/>
</dbReference>
<accession>A0A135YWZ7</accession>
<dbReference type="EC" id="2.7.6.5" evidence="4"/>
<dbReference type="PANTHER" id="PTHR47837">
    <property type="entry name" value="GTP PYROPHOSPHOKINASE YJBM"/>
    <property type="match status" value="1"/>
</dbReference>
<dbReference type="Proteomes" id="UP000255101">
    <property type="component" value="Unassembled WGS sequence"/>
</dbReference>
<dbReference type="GO" id="GO:0016301">
    <property type="term" value="F:kinase activity"/>
    <property type="evidence" value="ECO:0007669"/>
    <property type="project" value="UniProtKB-KW"/>
</dbReference>
<dbReference type="GO" id="GO:0008728">
    <property type="term" value="F:GTP diphosphokinase activity"/>
    <property type="evidence" value="ECO:0007669"/>
    <property type="project" value="UniProtKB-EC"/>
</dbReference>
<dbReference type="InterPro" id="IPR052366">
    <property type="entry name" value="GTP_Pyrophosphokinase"/>
</dbReference>
<dbReference type="Pfam" id="PF04607">
    <property type="entry name" value="RelA_SpoT"/>
    <property type="match status" value="1"/>
</dbReference>
<feature type="domain" description="RelA/SpoT" evidence="2">
    <location>
        <begin position="45"/>
        <end position="162"/>
    </location>
</feature>